<evidence type="ECO:0000256" key="1">
    <source>
        <dbReference type="PIRNR" id="PIRNR013171"/>
    </source>
</evidence>
<proteinExistence type="inferred from homology"/>
<dbReference type="Proteomes" id="UP000775872">
    <property type="component" value="Unassembled WGS sequence"/>
</dbReference>
<evidence type="ECO:0000313" key="2">
    <source>
        <dbReference type="EMBL" id="CAH0051686.1"/>
    </source>
</evidence>
<comment type="function">
    <text evidence="1">Nucleoside permease that transports adenosine and guanosine.</text>
</comment>
<dbReference type="InterPro" id="IPR009486">
    <property type="entry name" value="Pur_nuclsid_perm"/>
</dbReference>
<sequence>MEFISSRSLLSAVFLLVGLYVAFGNKLPQLNQESPRAASQYVLPNSKITPKILIVSLFSAEADVWYEHLPGTQFGDLQAQAISVPGLSPQYPSVYCTADGGICQITTGMSEINAAATITSVILSGKFDFRKTYFLIAGIAGVNPKQGTLGSVALSQFAVQVALQYEIDPREVPSHWETGYFSFGTEGPAAYPTEFYGTEVFELNGALRDLAAGFASLATLNDTDNAKNYRSKFGSAGEAYYPATLPPSVLKCDVTTSDVFFSGYRLGETFEKVVSTWTSGLGKYCMSAMEDNAVLEVLVRFHVSNLVDYNRAILLRTGSNFDRAPPGVDAVTHLRGEHLNSIQNARANIYLAGIEIVKGILGGWDAVFIQGVPSSNYVGDIWGTLGGFPDFRPSDGLKVIG</sequence>
<dbReference type="GO" id="GO:0055085">
    <property type="term" value="P:transmembrane transport"/>
    <property type="evidence" value="ECO:0007669"/>
    <property type="project" value="InterPro"/>
</dbReference>
<dbReference type="GO" id="GO:0009116">
    <property type="term" value="P:nucleoside metabolic process"/>
    <property type="evidence" value="ECO:0007669"/>
    <property type="project" value="InterPro"/>
</dbReference>
<comment type="caution">
    <text evidence="2">The sequence shown here is derived from an EMBL/GenBank/DDBJ whole genome shotgun (WGS) entry which is preliminary data.</text>
</comment>
<evidence type="ECO:0000313" key="3">
    <source>
        <dbReference type="Proteomes" id="UP000775872"/>
    </source>
</evidence>
<name>A0A9N9Z9Y4_9HYPO</name>
<dbReference type="PANTHER" id="PTHR38643:SF1">
    <property type="entry name" value="PURINE NUCLEOSIDE PERMEASE C285.05-RELATED"/>
    <property type="match status" value="1"/>
</dbReference>
<comment type="similarity">
    <text evidence="1">Belongs to the NUP family.</text>
</comment>
<dbReference type="EMBL" id="CABFOC020000042">
    <property type="protein sequence ID" value="CAH0051686.1"/>
    <property type="molecule type" value="Genomic_DNA"/>
</dbReference>
<dbReference type="InterPro" id="IPR035994">
    <property type="entry name" value="Nucleoside_phosphorylase_sf"/>
</dbReference>
<keyword evidence="1" id="KW-0813">Transport</keyword>
<organism evidence="2 3">
    <name type="scientific">Clonostachys solani</name>
    <dbReference type="NCBI Taxonomy" id="160281"/>
    <lineage>
        <taxon>Eukaryota</taxon>
        <taxon>Fungi</taxon>
        <taxon>Dikarya</taxon>
        <taxon>Ascomycota</taxon>
        <taxon>Pezizomycotina</taxon>
        <taxon>Sordariomycetes</taxon>
        <taxon>Hypocreomycetidae</taxon>
        <taxon>Hypocreales</taxon>
        <taxon>Bionectriaceae</taxon>
        <taxon>Clonostachys</taxon>
    </lineage>
</organism>
<dbReference type="PIRSF" id="PIRSF013171">
    <property type="entry name" value="Pur_nuclsid_perm"/>
    <property type="match status" value="1"/>
</dbReference>
<dbReference type="PANTHER" id="PTHR38643">
    <property type="entry name" value="PURINE NUCLEOSIDE PERMEASE C285.05-RELATED"/>
    <property type="match status" value="1"/>
</dbReference>
<gene>
    <name evidence="2" type="ORF">CSOL1703_00014336</name>
</gene>
<dbReference type="GO" id="GO:0005783">
    <property type="term" value="C:endoplasmic reticulum"/>
    <property type="evidence" value="ECO:0007669"/>
    <property type="project" value="TreeGrafter"/>
</dbReference>
<keyword evidence="3" id="KW-1185">Reference proteome</keyword>
<accession>A0A9N9Z9Y4</accession>
<dbReference type="GO" id="GO:0003824">
    <property type="term" value="F:catalytic activity"/>
    <property type="evidence" value="ECO:0007669"/>
    <property type="project" value="InterPro"/>
</dbReference>
<dbReference type="AlphaFoldDB" id="A0A9N9Z9Y4"/>
<dbReference type="Gene3D" id="3.40.50.1580">
    <property type="entry name" value="Nucleoside phosphorylase domain"/>
    <property type="match status" value="1"/>
</dbReference>
<evidence type="ECO:0008006" key="4">
    <source>
        <dbReference type="Google" id="ProtNLM"/>
    </source>
</evidence>
<dbReference type="OrthoDB" id="2331083at2759"/>
<protein>
    <recommendedName>
        <fullName evidence="4">Purine nucleoside permease</fullName>
    </recommendedName>
</protein>
<reference evidence="2" key="1">
    <citation type="submission" date="2021-10" db="EMBL/GenBank/DDBJ databases">
        <authorList>
            <person name="Piombo E."/>
        </authorList>
    </citation>
    <scope>NUCLEOTIDE SEQUENCE</scope>
</reference>
<dbReference type="Pfam" id="PF06516">
    <property type="entry name" value="NUP"/>
    <property type="match status" value="1"/>
</dbReference>